<accession>A0A399RGR5</accession>
<keyword evidence="1" id="KW-0812">Transmembrane</keyword>
<feature type="transmembrane region" description="Helical" evidence="1">
    <location>
        <begin position="192"/>
        <end position="215"/>
    </location>
</feature>
<evidence type="ECO:0000256" key="1">
    <source>
        <dbReference type="SAM" id="Phobius"/>
    </source>
</evidence>
<protein>
    <submittedName>
        <fullName evidence="2">Uncharacterized protein</fullName>
    </submittedName>
</protein>
<dbReference type="EMBL" id="QWFX01000010">
    <property type="protein sequence ID" value="RIJ29713.1"/>
    <property type="molecule type" value="Genomic_DNA"/>
</dbReference>
<organism evidence="2 3">
    <name type="scientific">Henriciella mobilis</name>
    <dbReference type="NCBI Taxonomy" id="2305467"/>
    <lineage>
        <taxon>Bacteria</taxon>
        <taxon>Pseudomonadati</taxon>
        <taxon>Pseudomonadota</taxon>
        <taxon>Alphaproteobacteria</taxon>
        <taxon>Hyphomonadales</taxon>
        <taxon>Hyphomonadaceae</taxon>
        <taxon>Henriciella</taxon>
    </lineage>
</organism>
<gene>
    <name evidence="2" type="ORF">D1223_09575</name>
</gene>
<comment type="caution">
    <text evidence="2">The sequence shown here is derived from an EMBL/GenBank/DDBJ whole genome shotgun (WGS) entry which is preliminary data.</text>
</comment>
<keyword evidence="1" id="KW-0472">Membrane</keyword>
<keyword evidence="3" id="KW-1185">Reference proteome</keyword>
<keyword evidence="1" id="KW-1133">Transmembrane helix</keyword>
<evidence type="ECO:0000313" key="3">
    <source>
        <dbReference type="Proteomes" id="UP000266385"/>
    </source>
</evidence>
<proteinExistence type="predicted"/>
<feature type="transmembrane region" description="Helical" evidence="1">
    <location>
        <begin position="91"/>
        <end position="112"/>
    </location>
</feature>
<reference evidence="2 3" key="1">
    <citation type="submission" date="2018-08" db="EMBL/GenBank/DDBJ databases">
        <title>Henriciella mobilis sp. nov., isolated from seawater.</title>
        <authorList>
            <person name="Cheng H."/>
            <person name="Wu Y.-H."/>
            <person name="Xu X.-W."/>
            <person name="Guo L.-L."/>
        </authorList>
    </citation>
    <scope>NUCLEOTIDE SEQUENCE [LARGE SCALE GENOMIC DNA]</scope>
    <source>
        <strain evidence="2 3">JN25</strain>
    </source>
</reference>
<feature type="transmembrane region" description="Helical" evidence="1">
    <location>
        <begin position="58"/>
        <end position="79"/>
    </location>
</feature>
<dbReference type="Proteomes" id="UP000266385">
    <property type="component" value="Unassembled WGS sequence"/>
</dbReference>
<evidence type="ECO:0000313" key="2">
    <source>
        <dbReference type="EMBL" id="RIJ29713.1"/>
    </source>
</evidence>
<dbReference type="AlphaFoldDB" id="A0A399RGR5"/>
<dbReference type="OrthoDB" id="7619337at2"/>
<dbReference type="RefSeq" id="WP_119376220.1">
    <property type="nucleotide sequence ID" value="NZ_QWFX01000010.1"/>
</dbReference>
<sequence>MLRAALLVVSALTTGVTVGRKAISGAINKKKKSIIEQAAKDARHRIRGHAEEYLRESIATFVTTVFVKAMMLMAAWLGYRLDLYNHTIFSIAVIVLIVIFLIRDVIVTFPSARFVVSKLHDYGWRPRKAVSEVVAATVFEQVLAEAKGMETGRTTKIMMALGGHKMDDMTQEIAREVAGIARETSWHDLRPFILAAASKFIVLSALYSVFAFILVRTA</sequence>
<name>A0A399RGR5_9PROT</name>